<comment type="subcellular location">
    <subcellularLocation>
        <location evidence="1">Cell envelope</location>
    </subcellularLocation>
</comment>
<name>A0A5M6ZFL0_9PROT</name>
<proteinExistence type="predicted"/>
<dbReference type="SUPFAM" id="SSF52833">
    <property type="entry name" value="Thioredoxin-like"/>
    <property type="match status" value="1"/>
</dbReference>
<evidence type="ECO:0000259" key="5">
    <source>
        <dbReference type="PROSITE" id="PS51352"/>
    </source>
</evidence>
<dbReference type="InterPro" id="IPR013740">
    <property type="entry name" value="Redoxin"/>
</dbReference>
<keyword evidence="3" id="KW-0676">Redox-active center</keyword>
<dbReference type="EMBL" id="VWOJ01000002">
    <property type="protein sequence ID" value="KAA5803542.1"/>
    <property type="molecule type" value="Genomic_DNA"/>
</dbReference>
<evidence type="ECO:0000256" key="3">
    <source>
        <dbReference type="ARBA" id="ARBA00023284"/>
    </source>
</evidence>
<dbReference type="AlphaFoldDB" id="A0A5M6ZFL0"/>
<reference evidence="6 7" key="1">
    <citation type="submission" date="2019-09" db="EMBL/GenBank/DDBJ databases">
        <authorList>
            <person name="Kevbrin V."/>
            <person name="Grouzdev D.S."/>
        </authorList>
    </citation>
    <scope>NUCLEOTIDE SEQUENCE [LARGE SCALE GENOMIC DNA]</scope>
    <source>
        <strain evidence="6 7">G-192</strain>
    </source>
</reference>
<dbReference type="InterPro" id="IPR017937">
    <property type="entry name" value="Thioredoxin_CS"/>
</dbReference>
<dbReference type="PROSITE" id="PS51352">
    <property type="entry name" value="THIOREDOXIN_2"/>
    <property type="match status" value="1"/>
</dbReference>
<dbReference type="Gene3D" id="3.40.30.10">
    <property type="entry name" value="Glutaredoxin"/>
    <property type="match status" value="1"/>
</dbReference>
<keyword evidence="7" id="KW-1185">Reference proteome</keyword>
<comment type="caution">
    <text evidence="6">The sequence shown here is derived from an EMBL/GenBank/DDBJ whole genome shotgun (WGS) entry which is preliminary data.</text>
</comment>
<dbReference type="Proteomes" id="UP000325122">
    <property type="component" value="Unassembled WGS sequence"/>
</dbReference>
<dbReference type="GO" id="GO:0017004">
    <property type="term" value="P:cytochrome complex assembly"/>
    <property type="evidence" value="ECO:0007669"/>
    <property type="project" value="UniProtKB-KW"/>
</dbReference>
<organism evidence="6 7">
    <name type="scientific">Alkalicaulis satelles</name>
    <dbReference type="NCBI Taxonomy" id="2609175"/>
    <lineage>
        <taxon>Bacteria</taxon>
        <taxon>Pseudomonadati</taxon>
        <taxon>Pseudomonadota</taxon>
        <taxon>Alphaproteobacteria</taxon>
        <taxon>Maricaulales</taxon>
        <taxon>Maricaulaceae</taxon>
        <taxon>Alkalicaulis</taxon>
    </lineage>
</organism>
<feature type="transmembrane region" description="Helical" evidence="4">
    <location>
        <begin position="12"/>
        <end position="32"/>
    </location>
</feature>
<dbReference type="PANTHER" id="PTHR42852">
    <property type="entry name" value="THIOL:DISULFIDE INTERCHANGE PROTEIN DSBE"/>
    <property type="match status" value="1"/>
</dbReference>
<dbReference type="Pfam" id="PF08534">
    <property type="entry name" value="Redoxin"/>
    <property type="match status" value="1"/>
</dbReference>
<dbReference type="GO" id="GO:0030313">
    <property type="term" value="C:cell envelope"/>
    <property type="evidence" value="ECO:0007669"/>
    <property type="project" value="UniProtKB-SubCell"/>
</dbReference>
<dbReference type="RefSeq" id="WP_150022810.1">
    <property type="nucleotide sequence ID" value="NZ_VWOJ01000002.1"/>
</dbReference>
<dbReference type="InterPro" id="IPR013766">
    <property type="entry name" value="Thioredoxin_domain"/>
</dbReference>
<evidence type="ECO:0000256" key="4">
    <source>
        <dbReference type="SAM" id="Phobius"/>
    </source>
</evidence>
<keyword evidence="2" id="KW-0201">Cytochrome c-type biogenesis</keyword>
<evidence type="ECO:0000313" key="7">
    <source>
        <dbReference type="Proteomes" id="UP000325122"/>
    </source>
</evidence>
<keyword evidence="4" id="KW-0812">Transmembrane</keyword>
<dbReference type="PROSITE" id="PS00194">
    <property type="entry name" value="THIOREDOXIN_1"/>
    <property type="match status" value="1"/>
</dbReference>
<protein>
    <submittedName>
        <fullName evidence="6">TlpA family protein disulfide reductase</fullName>
    </submittedName>
</protein>
<keyword evidence="4" id="KW-0472">Membrane</keyword>
<dbReference type="InterPro" id="IPR036249">
    <property type="entry name" value="Thioredoxin-like_sf"/>
</dbReference>
<dbReference type="GO" id="GO:0015036">
    <property type="term" value="F:disulfide oxidoreductase activity"/>
    <property type="evidence" value="ECO:0007669"/>
    <property type="project" value="UniProtKB-ARBA"/>
</dbReference>
<sequence length="197" mass="21607">MRKLQLKLSHAIIAMALIGTGAVVWTVGAALFGGGQPQALSTFAVGEMSRFRSADNPPAQPRGPILTAERQEITLADRRGKVILVNFWATWCAPCVVEMPALNRLQAQLGSDAFEVVAVSMDRRMEDAQDFLAEHELNHLALYFDPNMNMAFAAGARGLPLSVLYDRYGREIGRLDGDADWASDEALTLIQTAIDRY</sequence>
<dbReference type="CDD" id="cd02966">
    <property type="entry name" value="TlpA_like_family"/>
    <property type="match status" value="1"/>
</dbReference>
<evidence type="ECO:0000313" key="6">
    <source>
        <dbReference type="EMBL" id="KAA5803542.1"/>
    </source>
</evidence>
<dbReference type="InterPro" id="IPR050553">
    <property type="entry name" value="Thioredoxin_ResA/DsbE_sf"/>
</dbReference>
<dbReference type="PANTHER" id="PTHR42852:SF18">
    <property type="entry name" value="CHROMOSOME UNDETERMINED SCAFFOLD_47, WHOLE GENOME SHOTGUN SEQUENCE"/>
    <property type="match status" value="1"/>
</dbReference>
<feature type="domain" description="Thioredoxin" evidence="5">
    <location>
        <begin position="51"/>
        <end position="195"/>
    </location>
</feature>
<evidence type="ECO:0000256" key="2">
    <source>
        <dbReference type="ARBA" id="ARBA00022748"/>
    </source>
</evidence>
<evidence type="ECO:0000256" key="1">
    <source>
        <dbReference type="ARBA" id="ARBA00004196"/>
    </source>
</evidence>
<keyword evidence="4" id="KW-1133">Transmembrane helix</keyword>
<accession>A0A5M6ZFL0</accession>
<gene>
    <name evidence="6" type="ORF">F1654_06975</name>
</gene>